<accession>A0A0A9GNV4</accession>
<reference evidence="1" key="1">
    <citation type="submission" date="2014-09" db="EMBL/GenBank/DDBJ databases">
        <authorList>
            <person name="Magalhaes I.L.F."/>
            <person name="Oliveira U."/>
            <person name="Santos F.R."/>
            <person name="Vidigal T.H.D.A."/>
            <person name="Brescovit A.D."/>
            <person name="Santos A.J."/>
        </authorList>
    </citation>
    <scope>NUCLEOTIDE SEQUENCE</scope>
    <source>
        <tissue evidence="1">Shoot tissue taken approximately 20 cm above the soil surface</tissue>
    </source>
</reference>
<evidence type="ECO:0000313" key="1">
    <source>
        <dbReference type="EMBL" id="JAE26830.1"/>
    </source>
</evidence>
<protein>
    <submittedName>
        <fullName evidence="1">Uncharacterized protein</fullName>
    </submittedName>
</protein>
<dbReference type="AlphaFoldDB" id="A0A0A9GNV4"/>
<dbReference type="EMBL" id="GBRH01171066">
    <property type="protein sequence ID" value="JAE26830.1"/>
    <property type="molecule type" value="Transcribed_RNA"/>
</dbReference>
<organism evidence="1">
    <name type="scientific">Arundo donax</name>
    <name type="common">Giant reed</name>
    <name type="synonym">Donax arundinaceus</name>
    <dbReference type="NCBI Taxonomy" id="35708"/>
    <lineage>
        <taxon>Eukaryota</taxon>
        <taxon>Viridiplantae</taxon>
        <taxon>Streptophyta</taxon>
        <taxon>Embryophyta</taxon>
        <taxon>Tracheophyta</taxon>
        <taxon>Spermatophyta</taxon>
        <taxon>Magnoliopsida</taxon>
        <taxon>Liliopsida</taxon>
        <taxon>Poales</taxon>
        <taxon>Poaceae</taxon>
        <taxon>PACMAD clade</taxon>
        <taxon>Arundinoideae</taxon>
        <taxon>Arundineae</taxon>
        <taxon>Arundo</taxon>
    </lineage>
</organism>
<proteinExistence type="predicted"/>
<reference evidence="1" key="2">
    <citation type="journal article" date="2015" name="Data Brief">
        <title>Shoot transcriptome of the giant reed, Arundo donax.</title>
        <authorList>
            <person name="Barrero R.A."/>
            <person name="Guerrero F.D."/>
            <person name="Moolhuijzen P."/>
            <person name="Goolsby J.A."/>
            <person name="Tidwell J."/>
            <person name="Bellgard S.E."/>
            <person name="Bellgard M.I."/>
        </authorList>
    </citation>
    <scope>NUCLEOTIDE SEQUENCE</scope>
    <source>
        <tissue evidence="1">Shoot tissue taken approximately 20 cm above the soil surface</tissue>
    </source>
</reference>
<name>A0A0A9GNV4_ARUDO</name>
<sequence>MPHLKHHFSVLTQRNIKYSTAMLIGTLAELDYVAG</sequence>